<dbReference type="InterPro" id="IPR053403">
    <property type="entry name" value="QS_phosphorelay_intermediate"/>
</dbReference>
<dbReference type="AlphaFoldDB" id="A0A1R4B1G4"/>
<evidence type="ECO:0000256" key="4">
    <source>
        <dbReference type="ARBA" id="ARBA00023012"/>
    </source>
</evidence>
<dbReference type="Proteomes" id="UP000189475">
    <property type="component" value="Unassembled WGS sequence"/>
</dbReference>
<gene>
    <name evidence="7" type="primary">luxU</name>
    <name evidence="7" type="ORF">VPAL9027_00697</name>
</gene>
<dbReference type="GO" id="GO:0000160">
    <property type="term" value="P:phosphorelay signal transduction system"/>
    <property type="evidence" value="ECO:0007669"/>
    <property type="project" value="UniProtKB-KW"/>
</dbReference>
<evidence type="ECO:0000259" key="6">
    <source>
        <dbReference type="PROSITE" id="PS50894"/>
    </source>
</evidence>
<name>A0A1R4B1G4_9VIBR</name>
<evidence type="ECO:0000256" key="3">
    <source>
        <dbReference type="ARBA" id="ARBA00022553"/>
    </source>
</evidence>
<feature type="domain" description="HPt" evidence="6">
    <location>
        <begin position="13"/>
        <end position="115"/>
    </location>
</feature>
<dbReference type="STRING" id="1918946.VPAL9027_00697"/>
<evidence type="ECO:0000256" key="1">
    <source>
        <dbReference type="ARBA" id="ARBA00011245"/>
    </source>
</evidence>
<dbReference type="OrthoDB" id="6313555at2"/>
<reference evidence="7 8" key="1">
    <citation type="submission" date="2017-02" db="EMBL/GenBank/DDBJ databases">
        <authorList>
            <person name="Peterson S.W."/>
        </authorList>
    </citation>
    <scope>NUCLEOTIDE SEQUENCE [LARGE SCALE GENOMIC DNA]</scope>
    <source>
        <strain evidence="7 8">CECT 9027</strain>
    </source>
</reference>
<keyword evidence="3 5" id="KW-0597">Phosphoprotein</keyword>
<dbReference type="Gene3D" id="1.20.120.160">
    <property type="entry name" value="HPT domain"/>
    <property type="match status" value="1"/>
</dbReference>
<keyword evidence="8" id="KW-1185">Reference proteome</keyword>
<feature type="modified residue" description="Phosphohistidine" evidence="5">
    <location>
        <position position="55"/>
    </location>
</feature>
<dbReference type="EMBL" id="FUFT01000002">
    <property type="protein sequence ID" value="SJL82758.1"/>
    <property type="molecule type" value="Genomic_DNA"/>
</dbReference>
<dbReference type="RefSeq" id="WP_077312344.1">
    <property type="nucleotide sequence ID" value="NZ_AP024887.1"/>
</dbReference>
<organism evidence="7 8">
    <name type="scientific">Vibrio palustris</name>
    <dbReference type="NCBI Taxonomy" id="1918946"/>
    <lineage>
        <taxon>Bacteria</taxon>
        <taxon>Pseudomonadati</taxon>
        <taxon>Pseudomonadota</taxon>
        <taxon>Gammaproteobacteria</taxon>
        <taxon>Vibrionales</taxon>
        <taxon>Vibrionaceae</taxon>
        <taxon>Vibrio</taxon>
    </lineage>
</organism>
<sequence>MDLLNKNKIDTLASEIGQENVPVLLGIFLSELASYEETLRGQEHGDSEYLKEVSHALKSSAASFGADKLCAKAIEIDSMVKLGLDMDVVAEHDDLQRLLKETRERYERLQPSSEA</sequence>
<comment type="subunit">
    <text evidence="1">Monomer.</text>
</comment>
<dbReference type="InterPro" id="IPR036641">
    <property type="entry name" value="HPT_dom_sf"/>
</dbReference>
<dbReference type="Pfam" id="PF01627">
    <property type="entry name" value="Hpt"/>
    <property type="match status" value="1"/>
</dbReference>
<protein>
    <recommendedName>
        <fullName evidence="2">Phosphorelay protein LuxU</fullName>
    </recommendedName>
</protein>
<evidence type="ECO:0000256" key="5">
    <source>
        <dbReference type="PROSITE-ProRule" id="PRU00110"/>
    </source>
</evidence>
<accession>A0A1R4B1G4</accession>
<evidence type="ECO:0000313" key="8">
    <source>
        <dbReference type="Proteomes" id="UP000189475"/>
    </source>
</evidence>
<dbReference type="PROSITE" id="PS50894">
    <property type="entry name" value="HPT"/>
    <property type="match status" value="1"/>
</dbReference>
<keyword evidence="4" id="KW-0902">Two-component regulatory system</keyword>
<evidence type="ECO:0000256" key="2">
    <source>
        <dbReference type="ARBA" id="ARBA00017260"/>
    </source>
</evidence>
<evidence type="ECO:0000313" key="7">
    <source>
        <dbReference type="EMBL" id="SJL82758.1"/>
    </source>
</evidence>
<dbReference type="GO" id="GO:0004672">
    <property type="term" value="F:protein kinase activity"/>
    <property type="evidence" value="ECO:0007669"/>
    <property type="project" value="UniProtKB-ARBA"/>
</dbReference>
<proteinExistence type="predicted"/>
<dbReference type="NCBIfam" id="NF041948">
    <property type="entry name" value="Phrelay_LuxU_Vib"/>
    <property type="match status" value="1"/>
</dbReference>
<dbReference type="InterPro" id="IPR008207">
    <property type="entry name" value="Sig_transdc_His_kin_Hpt_dom"/>
</dbReference>
<dbReference type="SUPFAM" id="SSF47226">
    <property type="entry name" value="Histidine-containing phosphotransfer domain, HPT domain"/>
    <property type="match status" value="1"/>
</dbReference>